<evidence type="ECO:0000313" key="3">
    <source>
        <dbReference type="Proteomes" id="UP000078343"/>
    </source>
</evidence>
<evidence type="ECO:0000313" key="2">
    <source>
        <dbReference type="EMBL" id="OAP62764.1"/>
    </source>
</evidence>
<feature type="region of interest" description="Disordered" evidence="1">
    <location>
        <begin position="179"/>
        <end position="201"/>
    </location>
</feature>
<organism evidence="2 3">
    <name type="scientific">Fonsecaea erecta</name>
    <dbReference type="NCBI Taxonomy" id="1367422"/>
    <lineage>
        <taxon>Eukaryota</taxon>
        <taxon>Fungi</taxon>
        <taxon>Dikarya</taxon>
        <taxon>Ascomycota</taxon>
        <taxon>Pezizomycotina</taxon>
        <taxon>Eurotiomycetes</taxon>
        <taxon>Chaetothyriomycetidae</taxon>
        <taxon>Chaetothyriales</taxon>
        <taxon>Herpotrichiellaceae</taxon>
        <taxon>Fonsecaea</taxon>
    </lineage>
</organism>
<sequence>MGESQYLPGPPGSEFFSPLLTKIDRRTKDEITKGRSPGFQALEQLNDFIQELRYTAHRSEETWRESYVNRDSPTHEAEDYLEPQMFPEDACSELADVNNQVSLATSQDLSFEGENSLNLCSPSHGECNSDNFLTLTSIDPQVISEASAYQPTPPPRPSKKRICLPESLGGHVLRGEITKTKSKVKSTRSSQRQTNQPERGRTKTIAVCAELDSVVNSLILSVAGIPSIIQLKQALQVLRERQVASNMGPALSPIKAIWKQLDILESSTHANNVTHRLCLVRLNSRRNELKIQFGSEVKRKRPETSVIDKIAEEVEEEDRDKVKNRLHAGVIWDVICEHFSIGILALIPTGKADCPSNAT</sequence>
<dbReference type="Proteomes" id="UP000078343">
    <property type="component" value="Unassembled WGS sequence"/>
</dbReference>
<dbReference type="EMBL" id="LVYI01000002">
    <property type="protein sequence ID" value="OAP62764.1"/>
    <property type="molecule type" value="Genomic_DNA"/>
</dbReference>
<name>A0A178ZSG8_9EURO</name>
<keyword evidence="3" id="KW-1185">Reference proteome</keyword>
<dbReference type="AlphaFoldDB" id="A0A178ZSG8"/>
<dbReference type="GeneID" id="30006161"/>
<reference evidence="2 3" key="1">
    <citation type="submission" date="2016-04" db="EMBL/GenBank/DDBJ databases">
        <title>Draft genome of Fonsecaea erecta CBS 125763.</title>
        <authorList>
            <person name="Weiss V.A."/>
            <person name="Vicente V.A."/>
            <person name="Raittz R.T."/>
            <person name="Moreno L.F."/>
            <person name="De Souza E.M."/>
            <person name="Pedrosa F.O."/>
            <person name="Steffens M.B."/>
            <person name="Faoro H."/>
            <person name="Tadra-Sfeir M.Z."/>
            <person name="Najafzadeh M.J."/>
            <person name="Felipe M.S."/>
            <person name="Teixeira M."/>
            <person name="Sun J."/>
            <person name="Xi L."/>
            <person name="Gomes R."/>
            <person name="De Azevedo C.M."/>
            <person name="Salgado C.G."/>
            <person name="Da Silva M.B."/>
            <person name="Nascimento M.F."/>
            <person name="Queiroz-Telles F."/>
            <person name="Attili D.S."/>
            <person name="Gorbushina A."/>
        </authorList>
    </citation>
    <scope>NUCLEOTIDE SEQUENCE [LARGE SCALE GENOMIC DNA]</scope>
    <source>
        <strain evidence="2 3">CBS 125763</strain>
    </source>
</reference>
<gene>
    <name evidence="2" type="ORF">AYL99_01991</name>
</gene>
<proteinExistence type="predicted"/>
<dbReference type="OrthoDB" id="67027at2759"/>
<evidence type="ECO:0000256" key="1">
    <source>
        <dbReference type="SAM" id="MobiDB-lite"/>
    </source>
</evidence>
<protein>
    <submittedName>
        <fullName evidence="2">Uncharacterized protein</fullName>
    </submittedName>
</protein>
<dbReference type="RefSeq" id="XP_018696131.1">
    <property type="nucleotide sequence ID" value="XM_018833507.1"/>
</dbReference>
<accession>A0A178ZSG8</accession>
<comment type="caution">
    <text evidence="2">The sequence shown here is derived from an EMBL/GenBank/DDBJ whole genome shotgun (WGS) entry which is preliminary data.</text>
</comment>